<name>A0ABZ1K7V6_9ACTN</name>
<dbReference type="EMBL" id="CP108135">
    <property type="protein sequence ID" value="WTP67140.1"/>
    <property type="molecule type" value="Genomic_DNA"/>
</dbReference>
<accession>A0ABZ1K7V6</accession>
<evidence type="ECO:0000313" key="1">
    <source>
        <dbReference type="EMBL" id="WTP67140.1"/>
    </source>
</evidence>
<evidence type="ECO:0000313" key="2">
    <source>
        <dbReference type="Proteomes" id="UP001622496"/>
    </source>
</evidence>
<keyword evidence="2" id="KW-1185">Reference proteome</keyword>
<reference evidence="1 2" key="1">
    <citation type="submission" date="2022-10" db="EMBL/GenBank/DDBJ databases">
        <title>The complete genomes of actinobacterial strains from the NBC collection.</title>
        <authorList>
            <person name="Joergensen T.S."/>
            <person name="Alvarez Arevalo M."/>
            <person name="Sterndorff E.B."/>
            <person name="Faurdal D."/>
            <person name="Vuksanovic O."/>
            <person name="Mourched A.-S."/>
            <person name="Charusanti P."/>
            <person name="Shaw S."/>
            <person name="Blin K."/>
            <person name="Weber T."/>
        </authorList>
    </citation>
    <scope>NUCLEOTIDE SEQUENCE [LARGE SCALE GENOMIC DNA]</scope>
    <source>
        <strain evidence="1 2">NBC_00185</strain>
    </source>
</reference>
<dbReference type="Proteomes" id="UP001622496">
    <property type="component" value="Chromosome"/>
</dbReference>
<evidence type="ECO:0008006" key="3">
    <source>
        <dbReference type="Google" id="ProtNLM"/>
    </source>
</evidence>
<protein>
    <recommendedName>
        <fullName evidence="3">FXSXX-COOH protein</fullName>
    </recommendedName>
</protein>
<organism evidence="1 2">
    <name type="scientific">[Kitasatospora] papulosa</name>
    <dbReference type="NCBI Taxonomy" id="1464011"/>
    <lineage>
        <taxon>Bacteria</taxon>
        <taxon>Bacillati</taxon>
        <taxon>Actinomycetota</taxon>
        <taxon>Actinomycetes</taxon>
        <taxon>Kitasatosporales</taxon>
        <taxon>Streptomycetaceae</taxon>
        <taxon>Streptomyces</taxon>
    </lineage>
</organism>
<sequence length="59" mass="6298">MISARFTLPVRLTVGDHTTEVGELELEPGQRITPALAALFREAADALDRAEEASTDGTS</sequence>
<dbReference type="RefSeq" id="WP_406188389.1">
    <property type="nucleotide sequence ID" value="NZ_CP108135.1"/>
</dbReference>
<proteinExistence type="predicted"/>
<gene>
    <name evidence="1" type="ORF">OG560_17645</name>
</gene>